<keyword evidence="2" id="KW-0472">Membrane</keyword>
<evidence type="ECO:0008006" key="5">
    <source>
        <dbReference type="Google" id="ProtNLM"/>
    </source>
</evidence>
<keyword evidence="2" id="KW-1133">Transmembrane helix</keyword>
<organism evidence="3 4">
    <name type="scientific">Aspergillus cavernicola</name>
    <dbReference type="NCBI Taxonomy" id="176166"/>
    <lineage>
        <taxon>Eukaryota</taxon>
        <taxon>Fungi</taxon>
        <taxon>Dikarya</taxon>
        <taxon>Ascomycota</taxon>
        <taxon>Pezizomycotina</taxon>
        <taxon>Eurotiomycetes</taxon>
        <taxon>Eurotiomycetidae</taxon>
        <taxon>Eurotiales</taxon>
        <taxon>Aspergillaceae</taxon>
        <taxon>Aspergillus</taxon>
        <taxon>Aspergillus subgen. Nidulantes</taxon>
    </lineage>
</organism>
<keyword evidence="2" id="KW-0812">Transmembrane</keyword>
<proteinExistence type="predicted"/>
<protein>
    <recommendedName>
        <fullName evidence="5">Mid2 domain-containing protein</fullName>
    </recommendedName>
</protein>
<evidence type="ECO:0000256" key="2">
    <source>
        <dbReference type="SAM" id="Phobius"/>
    </source>
</evidence>
<reference evidence="3 4" key="1">
    <citation type="submission" date="2024-07" db="EMBL/GenBank/DDBJ databases">
        <title>Section-level genome sequencing and comparative genomics of Aspergillus sections Usti and Cavernicolus.</title>
        <authorList>
            <consortium name="Lawrence Berkeley National Laboratory"/>
            <person name="Nybo J.L."/>
            <person name="Vesth T.C."/>
            <person name="Theobald S."/>
            <person name="Frisvad J.C."/>
            <person name="Larsen T.O."/>
            <person name="Kjaerboelling I."/>
            <person name="Rothschild-Mancinelli K."/>
            <person name="Lyhne E.K."/>
            <person name="Kogle M.E."/>
            <person name="Barry K."/>
            <person name="Clum A."/>
            <person name="Na H."/>
            <person name="Ledsgaard L."/>
            <person name="Lin J."/>
            <person name="Lipzen A."/>
            <person name="Kuo A."/>
            <person name="Riley R."/>
            <person name="Mondo S."/>
            <person name="LaButti K."/>
            <person name="Haridas S."/>
            <person name="Pangalinan J."/>
            <person name="Salamov A.A."/>
            <person name="Simmons B.A."/>
            <person name="Magnuson J.K."/>
            <person name="Chen J."/>
            <person name="Drula E."/>
            <person name="Henrissat B."/>
            <person name="Wiebenga A."/>
            <person name="Lubbers R.J."/>
            <person name="Gomes A.C."/>
            <person name="Makela M.R."/>
            <person name="Stajich J."/>
            <person name="Grigoriev I.V."/>
            <person name="Mortensen U.H."/>
            <person name="De vries R.P."/>
            <person name="Baker S.E."/>
            <person name="Andersen M.R."/>
        </authorList>
    </citation>
    <scope>NUCLEOTIDE SEQUENCE [LARGE SCALE GENOMIC DNA]</scope>
    <source>
        <strain evidence="3 4">CBS 600.67</strain>
    </source>
</reference>
<name>A0ABR4INS2_9EURO</name>
<feature type="transmembrane region" description="Helical" evidence="2">
    <location>
        <begin position="199"/>
        <end position="223"/>
    </location>
</feature>
<accession>A0ABR4INS2</accession>
<dbReference type="Proteomes" id="UP001610335">
    <property type="component" value="Unassembled WGS sequence"/>
</dbReference>
<evidence type="ECO:0000313" key="3">
    <source>
        <dbReference type="EMBL" id="KAL2829426.1"/>
    </source>
</evidence>
<feature type="region of interest" description="Disordered" evidence="1">
    <location>
        <begin position="261"/>
        <end position="294"/>
    </location>
</feature>
<dbReference type="PANTHER" id="PTHR38122:SF1">
    <property type="entry name" value="GLYCOPROTEIN X"/>
    <property type="match status" value="1"/>
</dbReference>
<dbReference type="EMBL" id="JBFXLS010000016">
    <property type="protein sequence ID" value="KAL2829426.1"/>
    <property type="molecule type" value="Genomic_DNA"/>
</dbReference>
<comment type="caution">
    <text evidence="3">The sequence shown here is derived from an EMBL/GenBank/DDBJ whole genome shotgun (WGS) entry which is preliminary data.</text>
</comment>
<gene>
    <name evidence="3" type="ORF">BDW59DRAFT_35739</name>
</gene>
<dbReference type="PANTHER" id="PTHR38122">
    <property type="entry name" value="GLYCOPROTEIN X"/>
    <property type="match status" value="1"/>
</dbReference>
<evidence type="ECO:0000313" key="4">
    <source>
        <dbReference type="Proteomes" id="UP001610335"/>
    </source>
</evidence>
<keyword evidence="4" id="KW-1185">Reference proteome</keyword>
<evidence type="ECO:0000256" key="1">
    <source>
        <dbReference type="SAM" id="MobiDB-lite"/>
    </source>
</evidence>
<sequence>MLNPRSLLDFFTGHVRRQEGSNAGTSSGSDTESSVPSVCFDDCNNAAMEAQFVGRSASLCTPNSNFMNLYTHCISCIQENINTNDTASGLPAGDTVPLLNQFIEYCDSLGNDTDIPEINSLLASWSALSQTQSALQESLASLGYNLTSSTVTISSTDIDRTTTTSPPPTSTLPSTASATDRDSQAETGSESSSSPDTKVIVPAVVVPIVVLLIAAVVAAWAFMDRRNKRRKAREELLDDGGETKAQLHADSFRPELEAIVTTKKGTDSSNEGEIAELPAREPVGSEMPADGRDT</sequence>
<feature type="region of interest" description="Disordered" evidence="1">
    <location>
        <begin position="156"/>
        <end position="196"/>
    </location>
</feature>